<accession>X6LPX9</accession>
<dbReference type="GO" id="GO:0005737">
    <property type="term" value="C:cytoplasm"/>
    <property type="evidence" value="ECO:0007669"/>
    <property type="project" value="TreeGrafter"/>
</dbReference>
<dbReference type="GO" id="GO:0005524">
    <property type="term" value="F:ATP binding"/>
    <property type="evidence" value="ECO:0007669"/>
    <property type="project" value="UniProtKB-KW"/>
</dbReference>
<dbReference type="Gene3D" id="3.30.1330.10">
    <property type="entry name" value="PurM-like, N-terminal domain"/>
    <property type="match status" value="1"/>
</dbReference>
<dbReference type="PANTHER" id="PTHR10256:SF0">
    <property type="entry name" value="INACTIVE SELENIDE, WATER DIKINASE-LIKE PROTEIN-RELATED"/>
    <property type="match status" value="1"/>
</dbReference>
<dbReference type="InterPro" id="IPR004536">
    <property type="entry name" value="SPS/SelD"/>
</dbReference>
<protein>
    <recommendedName>
        <fullName evidence="5">Selenide, water dikinase</fullName>
    </recommendedName>
</protein>
<dbReference type="GO" id="GO:0004756">
    <property type="term" value="F:selenide, water dikinase activity"/>
    <property type="evidence" value="ECO:0007669"/>
    <property type="project" value="TreeGrafter"/>
</dbReference>
<proteinExistence type="predicted"/>
<evidence type="ECO:0000256" key="1">
    <source>
        <dbReference type="ARBA" id="ARBA00022741"/>
    </source>
</evidence>
<dbReference type="Gene3D" id="3.90.650.10">
    <property type="entry name" value="PurM-like C-terminal domain"/>
    <property type="match status" value="1"/>
</dbReference>
<keyword evidence="4" id="KW-1185">Reference proteome</keyword>
<name>X6LPX9_RETFI</name>
<evidence type="ECO:0000256" key="2">
    <source>
        <dbReference type="ARBA" id="ARBA00022840"/>
    </source>
</evidence>
<dbReference type="PANTHER" id="PTHR10256">
    <property type="entry name" value="SELENIDE, WATER DIKINASE"/>
    <property type="match status" value="1"/>
</dbReference>
<reference evidence="3 4" key="1">
    <citation type="journal article" date="2013" name="Curr. Biol.">
        <title>The Genome of the Foraminiferan Reticulomyxa filosa.</title>
        <authorList>
            <person name="Glockner G."/>
            <person name="Hulsmann N."/>
            <person name="Schleicher M."/>
            <person name="Noegel A.A."/>
            <person name="Eichinger L."/>
            <person name="Gallinger C."/>
            <person name="Pawlowski J."/>
            <person name="Sierra R."/>
            <person name="Euteneuer U."/>
            <person name="Pillet L."/>
            <person name="Moustafa A."/>
            <person name="Platzer M."/>
            <person name="Groth M."/>
            <person name="Szafranski K."/>
            <person name="Schliwa M."/>
        </authorList>
    </citation>
    <scope>NUCLEOTIDE SEQUENCE [LARGE SCALE GENOMIC DNA]</scope>
</reference>
<dbReference type="InterPro" id="IPR036921">
    <property type="entry name" value="PurM-like_N_sf"/>
</dbReference>
<organism evidence="3 4">
    <name type="scientific">Reticulomyxa filosa</name>
    <dbReference type="NCBI Taxonomy" id="46433"/>
    <lineage>
        <taxon>Eukaryota</taxon>
        <taxon>Sar</taxon>
        <taxon>Rhizaria</taxon>
        <taxon>Retaria</taxon>
        <taxon>Foraminifera</taxon>
        <taxon>Monothalamids</taxon>
        <taxon>Reticulomyxidae</taxon>
        <taxon>Reticulomyxa</taxon>
    </lineage>
</organism>
<evidence type="ECO:0000313" key="4">
    <source>
        <dbReference type="Proteomes" id="UP000023152"/>
    </source>
</evidence>
<comment type="caution">
    <text evidence="3">The sequence shown here is derived from an EMBL/GenBank/DDBJ whole genome shotgun (WGS) entry which is preliminary data.</text>
</comment>
<gene>
    <name evidence="3" type="ORF">RFI_33459</name>
</gene>
<dbReference type="SUPFAM" id="SSF56042">
    <property type="entry name" value="PurM C-terminal domain-like"/>
    <property type="match status" value="1"/>
</dbReference>
<dbReference type="InterPro" id="IPR036676">
    <property type="entry name" value="PurM-like_C_sf"/>
</dbReference>
<dbReference type="SUPFAM" id="SSF55326">
    <property type="entry name" value="PurM N-terminal domain-like"/>
    <property type="match status" value="1"/>
</dbReference>
<dbReference type="AlphaFoldDB" id="X6LPX9"/>
<evidence type="ECO:0008006" key="5">
    <source>
        <dbReference type="Google" id="ProtNLM"/>
    </source>
</evidence>
<dbReference type="OrthoDB" id="409395at2759"/>
<evidence type="ECO:0000313" key="3">
    <source>
        <dbReference type="EMBL" id="ETO03943.1"/>
    </source>
</evidence>
<keyword evidence="1" id="KW-0547">Nucleotide-binding</keyword>
<keyword evidence="2" id="KW-0067">ATP-binding</keyword>
<dbReference type="OMA" id="DMCVLAD"/>
<feature type="non-terminal residue" evidence="3">
    <location>
        <position position="1"/>
    </location>
</feature>
<sequence>GRVGCANVLSDMYALGIVHIDNVLMILASSLEMKDEKVRNQVTSQMIHGFNDMCVLADTHVTGGQSVLNPWPIIGGVAQSVCATKDFIDPVNGQIGDVLVLTKPLGTQVAVNVKEWKMKQQQNWSWLKQHNIITDKSADKAFNIAVGSMIRLNRNGAILMHKYQAHGNI</sequence>
<dbReference type="Proteomes" id="UP000023152">
    <property type="component" value="Unassembled WGS sequence"/>
</dbReference>
<dbReference type="EMBL" id="ASPP01031191">
    <property type="protein sequence ID" value="ETO03943.1"/>
    <property type="molecule type" value="Genomic_DNA"/>
</dbReference>
<dbReference type="GO" id="GO:0016260">
    <property type="term" value="P:selenocysteine biosynthetic process"/>
    <property type="evidence" value="ECO:0007669"/>
    <property type="project" value="TreeGrafter"/>
</dbReference>